<dbReference type="PANTHER" id="PTHR30346:SF28">
    <property type="entry name" value="HTH-TYPE TRANSCRIPTIONAL REGULATOR CYNR"/>
    <property type="match status" value="1"/>
</dbReference>
<dbReference type="Gene3D" id="1.10.10.10">
    <property type="entry name" value="Winged helix-like DNA-binding domain superfamily/Winged helix DNA-binding domain"/>
    <property type="match status" value="1"/>
</dbReference>
<dbReference type="GO" id="GO:0003700">
    <property type="term" value="F:DNA-binding transcription factor activity"/>
    <property type="evidence" value="ECO:0007669"/>
    <property type="project" value="InterPro"/>
</dbReference>
<proteinExistence type="inferred from homology"/>
<evidence type="ECO:0000313" key="9">
    <source>
        <dbReference type="Proteomes" id="UP000198939"/>
    </source>
</evidence>
<dbReference type="InterPro" id="IPR000847">
    <property type="entry name" value="LysR_HTH_N"/>
</dbReference>
<dbReference type="Proteomes" id="UP000198939">
    <property type="component" value="Unassembled WGS sequence"/>
</dbReference>
<keyword evidence="2" id="KW-0805">Transcription regulation</keyword>
<reference evidence="7 9" key="2">
    <citation type="submission" date="2016-10" db="EMBL/GenBank/DDBJ databases">
        <authorList>
            <person name="Varghese N."/>
            <person name="Submissions S."/>
        </authorList>
    </citation>
    <scope>NUCLEOTIDE SEQUENCE [LARGE SCALE GENOMIC DNA]</scope>
    <source>
        <strain evidence="7 9">CGMCC 1.7071</strain>
    </source>
</reference>
<accession>A0A1H8JSC9</accession>
<name>A0A1H8JSC9_9HYPH</name>
<feature type="domain" description="HTH lysR-type" evidence="5">
    <location>
        <begin position="1"/>
        <end position="58"/>
    </location>
</feature>
<evidence type="ECO:0000256" key="2">
    <source>
        <dbReference type="ARBA" id="ARBA00023015"/>
    </source>
</evidence>
<evidence type="ECO:0000259" key="5">
    <source>
        <dbReference type="PROSITE" id="PS50931"/>
    </source>
</evidence>
<dbReference type="PANTHER" id="PTHR30346">
    <property type="entry name" value="TRANSCRIPTIONAL DUAL REGULATOR HCAR-RELATED"/>
    <property type="match status" value="1"/>
</dbReference>
<evidence type="ECO:0000256" key="3">
    <source>
        <dbReference type="ARBA" id="ARBA00023125"/>
    </source>
</evidence>
<protein>
    <submittedName>
        <fullName evidence="6">HTH-type transcriptional regulator GltC</fullName>
    </submittedName>
    <submittedName>
        <fullName evidence="7">Regulatory helix-turn-helix protein, lysR family</fullName>
    </submittedName>
</protein>
<organism evidence="6 8">
    <name type="scientific">Rhizobium tibeticum</name>
    <dbReference type="NCBI Taxonomy" id="501024"/>
    <lineage>
        <taxon>Bacteria</taxon>
        <taxon>Pseudomonadati</taxon>
        <taxon>Pseudomonadota</taxon>
        <taxon>Alphaproteobacteria</taxon>
        <taxon>Hyphomicrobiales</taxon>
        <taxon>Rhizobiaceae</taxon>
        <taxon>Rhizobium/Agrobacterium group</taxon>
        <taxon>Rhizobium</taxon>
    </lineage>
</organism>
<dbReference type="InterPro" id="IPR036390">
    <property type="entry name" value="WH_DNA-bd_sf"/>
</dbReference>
<dbReference type="InterPro" id="IPR036388">
    <property type="entry name" value="WH-like_DNA-bd_sf"/>
</dbReference>
<evidence type="ECO:0000313" key="8">
    <source>
        <dbReference type="Proteomes" id="UP000183063"/>
    </source>
</evidence>
<reference evidence="8" key="1">
    <citation type="submission" date="2016-10" db="EMBL/GenBank/DDBJ databases">
        <authorList>
            <person name="Wibberg D."/>
        </authorList>
    </citation>
    <scope>NUCLEOTIDE SEQUENCE [LARGE SCALE GENOMIC DNA]</scope>
</reference>
<dbReference type="EMBL" id="FOCV01000008">
    <property type="protein sequence ID" value="SEN83643.1"/>
    <property type="molecule type" value="Genomic_DNA"/>
</dbReference>
<evidence type="ECO:0000256" key="4">
    <source>
        <dbReference type="ARBA" id="ARBA00023163"/>
    </source>
</evidence>
<comment type="similarity">
    <text evidence="1">Belongs to the LysR transcriptional regulatory family.</text>
</comment>
<sequence length="80" mass="8779">MQIRALMYFDELVRTNSMRQAAENLNVAPTAISRQIENLEYHFGAPLVERSARGVKLTAAVSCLLPVRVGRCANSITSAS</sequence>
<dbReference type="Proteomes" id="UP000183063">
    <property type="component" value="Unassembled WGS sequence"/>
</dbReference>
<dbReference type="GO" id="GO:0003677">
    <property type="term" value="F:DNA binding"/>
    <property type="evidence" value="ECO:0007669"/>
    <property type="project" value="UniProtKB-KW"/>
</dbReference>
<dbReference type="PRINTS" id="PR00039">
    <property type="entry name" value="HTHLYSR"/>
</dbReference>
<dbReference type="PROSITE" id="PS50931">
    <property type="entry name" value="HTH_LYSR"/>
    <property type="match status" value="1"/>
</dbReference>
<dbReference type="AlphaFoldDB" id="A0A1H8JSC9"/>
<evidence type="ECO:0000256" key="1">
    <source>
        <dbReference type="ARBA" id="ARBA00009437"/>
    </source>
</evidence>
<evidence type="ECO:0000313" key="6">
    <source>
        <dbReference type="EMBL" id="SEH79629.1"/>
    </source>
</evidence>
<keyword evidence="3" id="KW-0238">DNA-binding</keyword>
<reference evidence="6" key="3">
    <citation type="submission" date="2016-10" db="EMBL/GenBank/DDBJ databases">
        <authorList>
            <person name="de Groot N.N."/>
        </authorList>
    </citation>
    <scope>NUCLEOTIDE SEQUENCE [LARGE SCALE GENOMIC DNA]</scope>
    <source>
        <strain evidence="6">CCBAU85039</strain>
    </source>
</reference>
<evidence type="ECO:0000313" key="7">
    <source>
        <dbReference type="EMBL" id="SEN83643.1"/>
    </source>
</evidence>
<dbReference type="Pfam" id="PF00126">
    <property type="entry name" value="HTH_1"/>
    <property type="match status" value="1"/>
</dbReference>
<dbReference type="STRING" id="501024.RTCCBAU85039_2416"/>
<keyword evidence="9" id="KW-1185">Reference proteome</keyword>
<dbReference type="EMBL" id="FNXB01000010">
    <property type="protein sequence ID" value="SEH79629.1"/>
    <property type="molecule type" value="Genomic_DNA"/>
</dbReference>
<dbReference type="GO" id="GO:0032993">
    <property type="term" value="C:protein-DNA complex"/>
    <property type="evidence" value="ECO:0007669"/>
    <property type="project" value="TreeGrafter"/>
</dbReference>
<dbReference type="SUPFAM" id="SSF46785">
    <property type="entry name" value="Winged helix' DNA-binding domain"/>
    <property type="match status" value="1"/>
</dbReference>
<gene>
    <name evidence="6" type="primary">gltC_2</name>
    <name evidence="6" type="ORF">RTCCBAU85039_2416</name>
    <name evidence="7" type="ORF">SAMN05216228_100842</name>
</gene>
<keyword evidence="4" id="KW-0804">Transcription</keyword>